<dbReference type="STRING" id="1007099.SAMN05216287_3475"/>
<protein>
    <submittedName>
        <fullName evidence="1">Uncharacterized protein</fullName>
    </submittedName>
</protein>
<proteinExistence type="predicted"/>
<name>A0A1H3DLA5_9PSED</name>
<dbReference type="OrthoDB" id="7041852at2"/>
<gene>
    <name evidence="1" type="ORF">SAMN05216287_3475</name>
</gene>
<evidence type="ECO:0000313" key="1">
    <source>
        <dbReference type="EMBL" id="SDX67293.1"/>
    </source>
</evidence>
<dbReference type="EMBL" id="FNNU01000005">
    <property type="protein sequence ID" value="SDX67293.1"/>
    <property type="molecule type" value="Genomic_DNA"/>
</dbReference>
<dbReference type="RefSeq" id="WP_090230901.1">
    <property type="nucleotide sequence ID" value="NZ_FNNU01000005.1"/>
</dbReference>
<dbReference type="Proteomes" id="UP000243778">
    <property type="component" value="Unassembled WGS sequence"/>
</dbReference>
<accession>A0A1H3DLA5</accession>
<organism evidence="1 2">
    <name type="scientific">Pseudomonas kuykendallii</name>
    <dbReference type="NCBI Taxonomy" id="1007099"/>
    <lineage>
        <taxon>Bacteria</taxon>
        <taxon>Pseudomonadati</taxon>
        <taxon>Pseudomonadota</taxon>
        <taxon>Gammaproteobacteria</taxon>
        <taxon>Pseudomonadales</taxon>
        <taxon>Pseudomonadaceae</taxon>
        <taxon>Pseudomonas</taxon>
    </lineage>
</organism>
<dbReference type="AlphaFoldDB" id="A0A1H3DLA5"/>
<reference evidence="2" key="1">
    <citation type="submission" date="2016-10" db="EMBL/GenBank/DDBJ databases">
        <authorList>
            <person name="Varghese N."/>
            <person name="Submissions S."/>
        </authorList>
    </citation>
    <scope>NUCLEOTIDE SEQUENCE [LARGE SCALE GENOMIC DNA]</scope>
    <source>
        <strain evidence="2">NRRL B-59562</strain>
    </source>
</reference>
<sequence length="103" mass="11322">MEKQRKDVDALELSLLIDQRFPGEIAIALRNLFAMGCLLVFQGHRKQGLKACDDAIRALGPINRGRYLDHLIANVIDDPIAIARTVGASAEVLDLFNAGPARR</sequence>
<evidence type="ECO:0000313" key="2">
    <source>
        <dbReference type="Proteomes" id="UP000243778"/>
    </source>
</evidence>
<keyword evidence="2" id="KW-1185">Reference proteome</keyword>